<evidence type="ECO:0000256" key="3">
    <source>
        <dbReference type="RuleBase" id="RU361235"/>
    </source>
</evidence>
<evidence type="ECO:0000259" key="4">
    <source>
        <dbReference type="Pfam" id="PF00135"/>
    </source>
</evidence>
<evidence type="ECO:0000256" key="1">
    <source>
        <dbReference type="ARBA" id="ARBA00005964"/>
    </source>
</evidence>
<dbReference type="InterPro" id="IPR029058">
    <property type="entry name" value="AB_hydrolase_fold"/>
</dbReference>
<evidence type="ECO:0000256" key="2">
    <source>
        <dbReference type="ARBA" id="ARBA00022801"/>
    </source>
</evidence>
<dbReference type="EC" id="3.1.1.-" evidence="3"/>
<dbReference type="Proteomes" id="UP000800035">
    <property type="component" value="Unassembled WGS sequence"/>
</dbReference>
<dbReference type="GO" id="GO:0052689">
    <property type="term" value="F:carboxylic ester hydrolase activity"/>
    <property type="evidence" value="ECO:0007669"/>
    <property type="project" value="TreeGrafter"/>
</dbReference>
<proteinExistence type="inferred from homology"/>
<dbReference type="Gene3D" id="3.40.50.1820">
    <property type="entry name" value="alpha/beta hydrolase"/>
    <property type="match status" value="2"/>
</dbReference>
<evidence type="ECO:0000313" key="6">
    <source>
        <dbReference type="Proteomes" id="UP000800035"/>
    </source>
</evidence>
<name>A0A6A5TA66_9PLEO</name>
<dbReference type="PROSITE" id="PS00122">
    <property type="entry name" value="CARBOXYLESTERASE_B_1"/>
    <property type="match status" value="1"/>
</dbReference>
<accession>A0A6A5TA66</accession>
<dbReference type="InterPro" id="IPR050654">
    <property type="entry name" value="AChE-related_enzymes"/>
</dbReference>
<dbReference type="AlphaFoldDB" id="A0A6A5TA66"/>
<dbReference type="PANTHER" id="PTHR43918:SF4">
    <property type="entry name" value="CARBOXYLIC ESTER HYDROLASE"/>
    <property type="match status" value="1"/>
</dbReference>
<protein>
    <recommendedName>
        <fullName evidence="3">Carboxylic ester hydrolase</fullName>
        <ecNumber evidence="3">3.1.1.-</ecNumber>
    </recommendedName>
</protein>
<dbReference type="PANTHER" id="PTHR43918">
    <property type="entry name" value="ACETYLCHOLINESTERASE"/>
    <property type="match status" value="1"/>
</dbReference>
<dbReference type="OrthoDB" id="408631at2759"/>
<reference evidence="5" key="1">
    <citation type="journal article" date="2020" name="Stud. Mycol.">
        <title>101 Dothideomycetes genomes: a test case for predicting lifestyles and emergence of pathogens.</title>
        <authorList>
            <person name="Haridas S."/>
            <person name="Albert R."/>
            <person name="Binder M."/>
            <person name="Bloem J."/>
            <person name="Labutti K."/>
            <person name="Salamov A."/>
            <person name="Andreopoulos B."/>
            <person name="Baker S."/>
            <person name="Barry K."/>
            <person name="Bills G."/>
            <person name="Bluhm B."/>
            <person name="Cannon C."/>
            <person name="Castanera R."/>
            <person name="Culley D."/>
            <person name="Daum C."/>
            <person name="Ezra D."/>
            <person name="Gonzalez J."/>
            <person name="Henrissat B."/>
            <person name="Kuo A."/>
            <person name="Liang C."/>
            <person name="Lipzen A."/>
            <person name="Lutzoni F."/>
            <person name="Magnuson J."/>
            <person name="Mondo S."/>
            <person name="Nolan M."/>
            <person name="Ohm R."/>
            <person name="Pangilinan J."/>
            <person name="Park H.-J."/>
            <person name="Ramirez L."/>
            <person name="Alfaro M."/>
            <person name="Sun H."/>
            <person name="Tritt A."/>
            <person name="Yoshinaga Y."/>
            <person name="Zwiers L.-H."/>
            <person name="Turgeon B."/>
            <person name="Goodwin S."/>
            <person name="Spatafora J."/>
            <person name="Crous P."/>
            <person name="Grigoriev I."/>
        </authorList>
    </citation>
    <scope>NUCLEOTIDE SEQUENCE</scope>
    <source>
        <strain evidence="5">CBS 675.92</strain>
    </source>
</reference>
<gene>
    <name evidence="5" type="ORF">CC80DRAFT_555659</name>
</gene>
<sequence>MIWIHGGGFTSGASASPYKYGGRLARDQNVVVVSLNYRLNIFGHPSAAALDRKDLNPGLLDQRKAVEWVYSNIRFFGGDPDRMILFGQSAGGMAVDKYAYAYPDDPIVKGFIVQSGAASGLSWNDPRGTNFTYVASQQADARAIIEVYNKYSASTNGGKPLSFQPAPDDFTNFSNYTDRQIRGLFAKLPTLFTQTDNEGSSLVPFNPEGPNQAAVDAVTRNIATCPGAEGALARRTYDVPVWRVRYFGEWPNSNPYPWLHAYHSSEMPLVFGTLDLLGPDTPAEIATSKYMQSAWGSFAWDPESGLDALSWPKYDPDAATLVKLGFGNSTGAVYGPGTEFDELC</sequence>
<dbReference type="EMBL" id="ML977041">
    <property type="protein sequence ID" value="KAF1949170.1"/>
    <property type="molecule type" value="Genomic_DNA"/>
</dbReference>
<evidence type="ECO:0000313" key="5">
    <source>
        <dbReference type="EMBL" id="KAF1949170.1"/>
    </source>
</evidence>
<dbReference type="Pfam" id="PF00135">
    <property type="entry name" value="COesterase"/>
    <property type="match status" value="1"/>
</dbReference>
<keyword evidence="6" id="KW-1185">Reference proteome</keyword>
<feature type="domain" description="Carboxylesterase type B" evidence="4">
    <location>
        <begin position="1"/>
        <end position="120"/>
    </location>
</feature>
<organism evidence="5 6">
    <name type="scientific">Byssothecium circinans</name>
    <dbReference type="NCBI Taxonomy" id="147558"/>
    <lineage>
        <taxon>Eukaryota</taxon>
        <taxon>Fungi</taxon>
        <taxon>Dikarya</taxon>
        <taxon>Ascomycota</taxon>
        <taxon>Pezizomycotina</taxon>
        <taxon>Dothideomycetes</taxon>
        <taxon>Pleosporomycetidae</taxon>
        <taxon>Pleosporales</taxon>
        <taxon>Massarineae</taxon>
        <taxon>Massarinaceae</taxon>
        <taxon>Byssothecium</taxon>
    </lineage>
</organism>
<dbReference type="InterPro" id="IPR019826">
    <property type="entry name" value="Carboxylesterase_B_AS"/>
</dbReference>
<keyword evidence="2 3" id="KW-0378">Hydrolase</keyword>
<dbReference type="SUPFAM" id="SSF53474">
    <property type="entry name" value="alpha/beta-Hydrolases"/>
    <property type="match status" value="1"/>
</dbReference>
<comment type="similarity">
    <text evidence="1 3">Belongs to the type-B carboxylesterase/lipase family.</text>
</comment>
<dbReference type="InterPro" id="IPR002018">
    <property type="entry name" value="CarbesteraseB"/>
</dbReference>